<dbReference type="Gene3D" id="3.40.50.720">
    <property type="entry name" value="NAD(P)-binding Rossmann-like Domain"/>
    <property type="match status" value="1"/>
</dbReference>
<evidence type="ECO:0000313" key="6">
    <source>
        <dbReference type="Proteomes" id="UP000515406"/>
    </source>
</evidence>
<dbReference type="Gene3D" id="3.40.630.30">
    <property type="match status" value="1"/>
</dbReference>
<dbReference type="AlphaFoldDB" id="A0A6V7C6B2"/>
<gene>
    <name evidence="5" type="primary">pat</name>
    <name evidence="5" type="ORF">CFBP498_10240</name>
</gene>
<dbReference type="PANTHER" id="PTHR43334:SF1">
    <property type="entry name" value="3-HYDROXYPROPIONATE--COA LIGASE [ADP-FORMING]"/>
    <property type="match status" value="1"/>
</dbReference>
<dbReference type="InterPro" id="IPR003781">
    <property type="entry name" value="CoA-bd"/>
</dbReference>
<organism evidence="5 6">
    <name type="scientific">Xanthomonas hortorum pv. vitians</name>
    <dbReference type="NCBI Taxonomy" id="83224"/>
    <lineage>
        <taxon>Bacteria</taxon>
        <taxon>Pseudomonadati</taxon>
        <taxon>Pseudomonadota</taxon>
        <taxon>Gammaproteobacteria</taxon>
        <taxon>Lysobacterales</taxon>
        <taxon>Lysobacteraceae</taxon>
        <taxon>Xanthomonas</taxon>
    </lineage>
</organism>
<dbReference type="InterPro" id="IPR013815">
    <property type="entry name" value="ATP_grasp_subdomain_1"/>
</dbReference>
<dbReference type="SUPFAM" id="SSF55729">
    <property type="entry name" value="Acyl-CoA N-acyltransferases (Nat)"/>
    <property type="match status" value="1"/>
</dbReference>
<dbReference type="SUPFAM" id="SSF56059">
    <property type="entry name" value="Glutathione synthetase ATP-binding domain-like"/>
    <property type="match status" value="1"/>
</dbReference>
<name>A0A6V7C6B2_9XANT</name>
<feature type="domain" description="N-acetyltransferase" evidence="4">
    <location>
        <begin position="761"/>
        <end position="913"/>
    </location>
</feature>
<keyword evidence="2" id="KW-0547">Nucleotide-binding</keyword>
<dbReference type="PANTHER" id="PTHR43334">
    <property type="entry name" value="ACETATE--COA LIGASE [ADP-FORMING]"/>
    <property type="match status" value="1"/>
</dbReference>
<dbReference type="EMBL" id="LR828257">
    <property type="protein sequence ID" value="CAD0310837.1"/>
    <property type="molecule type" value="Genomic_DNA"/>
</dbReference>
<dbReference type="PROSITE" id="PS51186">
    <property type="entry name" value="GNAT"/>
    <property type="match status" value="1"/>
</dbReference>
<evidence type="ECO:0000256" key="2">
    <source>
        <dbReference type="ARBA" id="ARBA00022741"/>
    </source>
</evidence>
<evidence type="ECO:0000259" key="4">
    <source>
        <dbReference type="PROSITE" id="PS51186"/>
    </source>
</evidence>
<keyword evidence="1" id="KW-0436">Ligase</keyword>
<accession>A0A6V7C6B2</accession>
<keyword evidence="6" id="KW-1185">Reference proteome</keyword>
<reference evidence="5 6" key="1">
    <citation type="submission" date="2020-07" db="EMBL/GenBank/DDBJ databases">
        <authorList>
            <person name="Pothier F. J."/>
        </authorList>
    </citation>
    <scope>NUCLEOTIDE SEQUENCE [LARGE SCALE GENOMIC DNA]</scope>
    <source>
        <strain evidence="5 6">CFBP 498</strain>
    </source>
</reference>
<dbReference type="InterPro" id="IPR051538">
    <property type="entry name" value="Acyl-CoA_Synth/Transferase"/>
</dbReference>
<sequence length="921" mass="98570">MTSAWADVYRVRFPVVVVAMSTYHLQQVFRPTTVAVVGGSPRDRSAGRAVVRNLRAAGFPGQIGWVSPRYSEIDGVRTVARLTDLAWVPDLVVITAPARIVPRIVSIAARRGVAAAIILTAGLGSGPGSPAARMEAAARAKGMRILGPHCLGVIAPHARLNASIAAHCPQAGDLALISESSAIAAALVEWGVARSVGFSAVVSLGDTLDVDFGDLLDYFATDYRTRAILLYVERIGDARKFMSAARAAARAKPVVVVKSGRQFRINPNADTHAQALAGSDAVYGAAFARAGLLRVGALDELFAAAETLGRLGSFPGRRLAILSNGGGVGQLAVDQLVLRGGTLAELSAKTLERLDQSLPEGWSRSNPVDIIVDADGPRYAAAIEALLDDPENDALLVVNVPTAFTSSADAAKALTRALDQRNRYQREKPVFAVWLGQDDAAIAALNAARVPTYATESDAVRGFTHLVRYREAQAALMETPPSLPEDFVVDAGIARAVVDEALAAGRRWLDPVATNRLLAAYGIPIVPLQVAATANEAALLADPLLAVGRTVTLKVLSSDIAHKSDVDGVRLNLSSVAAVREAATGILARARAAHPNAVIEGVIVQPTVLRPKARELIAGIADDPVFGPAIVFGRGGTAVEVINDRELALPPLDLRLAHELIGRTRVSRILKAYRDVPAADERAVALVLVKLAQLAADIPEITELDINPLLADRDGVIALDARVAVAPARKLHKGRGHPRFAIFPYPKEWERQIALGDGTHALVRPVRPEDDALFRAFFARVTDEDLRLRFFQSVKHFSHEFIARLTQLDYARSIALVAIDPKSGDMLGAVRLHADADYEGGEYGILIRSDLKGHGIGWQLMRIMIEYARWLGLKQIEGQVLRENRTMLAMCQSLGFGVRPDPDDATLMAVTLPIMGEPRPA</sequence>
<dbReference type="Pfam" id="PF13549">
    <property type="entry name" value="ATP-grasp_5"/>
    <property type="match status" value="1"/>
</dbReference>
<dbReference type="EMBL" id="LR828257">
    <property type="protein sequence ID" value="CAD0310846.1"/>
    <property type="molecule type" value="Genomic_DNA"/>
</dbReference>
<dbReference type="InterPro" id="IPR032875">
    <property type="entry name" value="Succ_CoA_lig_flav_dom"/>
</dbReference>
<dbReference type="SMART" id="SM00881">
    <property type="entry name" value="CoA_binding"/>
    <property type="match status" value="1"/>
</dbReference>
<evidence type="ECO:0000256" key="3">
    <source>
        <dbReference type="ARBA" id="ARBA00022840"/>
    </source>
</evidence>
<dbReference type="InterPro" id="IPR000182">
    <property type="entry name" value="GNAT_dom"/>
</dbReference>
<dbReference type="InterPro" id="IPR036291">
    <property type="entry name" value="NAD(P)-bd_dom_sf"/>
</dbReference>
<dbReference type="Gene3D" id="3.40.50.261">
    <property type="entry name" value="Succinyl-CoA synthetase domains"/>
    <property type="match status" value="2"/>
</dbReference>
<dbReference type="Pfam" id="PF13380">
    <property type="entry name" value="CoA_binding_2"/>
    <property type="match status" value="1"/>
</dbReference>
<protein>
    <submittedName>
        <fullName evidence="5">Peptidyl-lysine N-acetyltransferase Pat</fullName>
    </submittedName>
</protein>
<dbReference type="GO" id="GO:0016874">
    <property type="term" value="F:ligase activity"/>
    <property type="evidence" value="ECO:0007669"/>
    <property type="project" value="UniProtKB-KW"/>
</dbReference>
<evidence type="ECO:0000256" key="1">
    <source>
        <dbReference type="ARBA" id="ARBA00022598"/>
    </source>
</evidence>
<dbReference type="Gene3D" id="3.30.1490.20">
    <property type="entry name" value="ATP-grasp fold, A domain"/>
    <property type="match status" value="1"/>
</dbReference>
<dbReference type="GO" id="GO:0016747">
    <property type="term" value="F:acyltransferase activity, transferring groups other than amino-acyl groups"/>
    <property type="evidence" value="ECO:0007669"/>
    <property type="project" value="InterPro"/>
</dbReference>
<proteinExistence type="predicted"/>
<dbReference type="Proteomes" id="UP000515406">
    <property type="component" value="Chromosome"/>
</dbReference>
<dbReference type="InterPro" id="IPR016181">
    <property type="entry name" value="Acyl_CoA_acyltransferase"/>
</dbReference>
<dbReference type="SUPFAM" id="SSF52210">
    <property type="entry name" value="Succinyl-CoA synthetase domains"/>
    <property type="match status" value="2"/>
</dbReference>
<keyword evidence="3" id="KW-0067">ATP-binding</keyword>
<dbReference type="InterPro" id="IPR016102">
    <property type="entry name" value="Succinyl-CoA_synth-like"/>
</dbReference>
<dbReference type="SUPFAM" id="SSF51735">
    <property type="entry name" value="NAD(P)-binding Rossmann-fold domains"/>
    <property type="match status" value="1"/>
</dbReference>
<evidence type="ECO:0000313" key="5">
    <source>
        <dbReference type="EMBL" id="CAD0310837.1"/>
    </source>
</evidence>
<dbReference type="Pfam" id="PF13302">
    <property type="entry name" value="Acetyltransf_3"/>
    <property type="match status" value="1"/>
</dbReference>
<dbReference type="Gene3D" id="3.30.470.20">
    <property type="entry name" value="ATP-grasp fold, B domain"/>
    <property type="match status" value="1"/>
</dbReference>
<dbReference type="Pfam" id="PF13607">
    <property type="entry name" value="Succ_CoA_lig"/>
    <property type="match status" value="1"/>
</dbReference>
<dbReference type="GO" id="GO:0005524">
    <property type="term" value="F:ATP binding"/>
    <property type="evidence" value="ECO:0007669"/>
    <property type="project" value="UniProtKB-KW"/>
</dbReference>